<dbReference type="KEGG" id="bsto:C0V70_00275"/>
<dbReference type="Pfam" id="PF07396">
    <property type="entry name" value="Porin_O_P"/>
    <property type="match status" value="1"/>
</dbReference>
<dbReference type="InterPro" id="IPR023614">
    <property type="entry name" value="Porin_dom_sf"/>
</dbReference>
<organism evidence="1 2">
    <name type="scientific">Bacteriovorax stolpii</name>
    <name type="common">Bdellovibrio stolpii</name>
    <dbReference type="NCBI Taxonomy" id="960"/>
    <lineage>
        <taxon>Bacteria</taxon>
        <taxon>Pseudomonadati</taxon>
        <taxon>Bdellovibrionota</taxon>
        <taxon>Bacteriovoracia</taxon>
        <taxon>Bacteriovoracales</taxon>
        <taxon>Bacteriovoracaceae</taxon>
        <taxon>Bacteriovorax</taxon>
    </lineage>
</organism>
<dbReference type="EMBL" id="CP025704">
    <property type="protein sequence ID" value="AUN96564.1"/>
    <property type="molecule type" value="Genomic_DNA"/>
</dbReference>
<evidence type="ECO:0000313" key="1">
    <source>
        <dbReference type="EMBL" id="AUN96564.1"/>
    </source>
</evidence>
<dbReference type="SUPFAM" id="SSF56935">
    <property type="entry name" value="Porins"/>
    <property type="match status" value="1"/>
</dbReference>
<dbReference type="RefSeq" id="WP_102241859.1">
    <property type="nucleotide sequence ID" value="NZ_CP025704.1"/>
</dbReference>
<dbReference type="AlphaFoldDB" id="A0A2K9NP67"/>
<dbReference type="Gene3D" id="2.40.160.10">
    <property type="entry name" value="Porin"/>
    <property type="match status" value="1"/>
</dbReference>
<gene>
    <name evidence="1" type="ORF">C0V70_00275</name>
</gene>
<keyword evidence="2" id="KW-1185">Reference proteome</keyword>
<protein>
    <submittedName>
        <fullName evidence="1">Uncharacterized protein</fullName>
    </submittedName>
</protein>
<accession>A0A2K9NP67</accession>
<sequence length="351" mass="39105">MKKMLTFAAIAAVSTSAHAFDYKFGLEGRSDFISSTSKTEVGATTTKTKYMGFQSNLIRLSLTGNINENLTYKFRYRFNKTEATNTTRDNSTKSLDHLYVDHKNSLFTTRFGKTNWAEAYGRESFLSSTDLLITSAAYDQYNTNIGTYRFGVSGTYTFLDTNKITLAISNPNPELTDTTAATATNEKKNTSLAYAIHYSSVLFDKAFQPTLSYTTAKQDNDVKSAKNTMMAAGFRTEAISNLIVDADWKQFKAESQTNGGVDTKTSSIFANVAYNINEWSPFVQYINDKVKGAANSEYKKNSIAGGVMWKPFQDTNFRYHLAYTNANKKFDVAANGKVKDNIITFGIKADL</sequence>
<dbReference type="Proteomes" id="UP000235584">
    <property type="component" value="Chromosome"/>
</dbReference>
<proteinExistence type="predicted"/>
<name>A0A2K9NP67_BACTC</name>
<reference evidence="1 2" key="1">
    <citation type="submission" date="2018-01" db="EMBL/GenBank/DDBJ databases">
        <title>Complete genome sequence of Bacteriovorax stolpii DSM12778.</title>
        <authorList>
            <person name="Tang B."/>
            <person name="Chang J."/>
        </authorList>
    </citation>
    <scope>NUCLEOTIDE SEQUENCE [LARGE SCALE GENOMIC DNA]</scope>
    <source>
        <strain evidence="1 2">DSM 12778</strain>
    </source>
</reference>
<evidence type="ECO:0000313" key="2">
    <source>
        <dbReference type="Proteomes" id="UP000235584"/>
    </source>
</evidence>
<dbReference type="InterPro" id="IPR010870">
    <property type="entry name" value="Porin_O/P"/>
</dbReference>